<evidence type="ECO:0000313" key="2">
    <source>
        <dbReference type="Proteomes" id="UP001164746"/>
    </source>
</evidence>
<keyword evidence="2" id="KW-1185">Reference proteome</keyword>
<accession>A0ABY7G6P9</accession>
<evidence type="ECO:0000313" key="1">
    <source>
        <dbReference type="EMBL" id="WAR29007.1"/>
    </source>
</evidence>
<dbReference type="Proteomes" id="UP001164746">
    <property type="component" value="Chromosome 16"/>
</dbReference>
<sequence length="94" mass="10786">MAYIETISKSPLEKNNSKEWWSFVKQVMSSSSSLRSIPPLLVNSEIIHSNKAKANALNTFLTTQTFLEEPNTEPFPPTYNISPILSMYVYQMKR</sequence>
<name>A0ABY7G6P9_MYAAR</name>
<gene>
    <name evidence="1" type="ORF">MAR_002575</name>
</gene>
<proteinExistence type="predicted"/>
<reference evidence="1" key="1">
    <citation type="submission" date="2022-11" db="EMBL/GenBank/DDBJ databases">
        <title>Centuries of genome instability and evolution in soft-shell clam transmissible cancer (bioRxiv).</title>
        <authorList>
            <person name="Hart S.F.M."/>
            <person name="Yonemitsu M.A."/>
            <person name="Giersch R.M."/>
            <person name="Beal B.F."/>
            <person name="Arriagada G."/>
            <person name="Davis B.W."/>
            <person name="Ostrander E.A."/>
            <person name="Goff S.P."/>
            <person name="Metzger M.J."/>
        </authorList>
    </citation>
    <scope>NUCLEOTIDE SEQUENCE</scope>
    <source>
        <strain evidence="1">MELC-2E11</strain>
        <tissue evidence="1">Siphon/mantle</tissue>
    </source>
</reference>
<dbReference type="EMBL" id="CP111027">
    <property type="protein sequence ID" value="WAR29007.1"/>
    <property type="molecule type" value="Genomic_DNA"/>
</dbReference>
<organism evidence="1 2">
    <name type="scientific">Mya arenaria</name>
    <name type="common">Soft-shell clam</name>
    <dbReference type="NCBI Taxonomy" id="6604"/>
    <lineage>
        <taxon>Eukaryota</taxon>
        <taxon>Metazoa</taxon>
        <taxon>Spiralia</taxon>
        <taxon>Lophotrochozoa</taxon>
        <taxon>Mollusca</taxon>
        <taxon>Bivalvia</taxon>
        <taxon>Autobranchia</taxon>
        <taxon>Heteroconchia</taxon>
        <taxon>Euheterodonta</taxon>
        <taxon>Imparidentia</taxon>
        <taxon>Neoheterodontei</taxon>
        <taxon>Myida</taxon>
        <taxon>Myoidea</taxon>
        <taxon>Myidae</taxon>
        <taxon>Mya</taxon>
    </lineage>
</organism>
<protein>
    <submittedName>
        <fullName evidence="1">Uncharacterized protein</fullName>
    </submittedName>
</protein>